<reference evidence="1" key="1">
    <citation type="submission" date="2022-03" db="EMBL/GenBank/DDBJ databases">
        <authorList>
            <person name="Alioto T."/>
            <person name="Alioto T."/>
            <person name="Gomez Garrido J."/>
        </authorList>
    </citation>
    <scope>NUCLEOTIDE SEQUENCE</scope>
</reference>
<dbReference type="AlphaFoldDB" id="A0AAD1TDK8"/>
<dbReference type="Proteomes" id="UP001295444">
    <property type="component" value="Chromosome 11"/>
</dbReference>
<gene>
    <name evidence="1" type="ORF">PECUL_23A020324</name>
</gene>
<keyword evidence="2" id="KW-1185">Reference proteome</keyword>
<sequence>QWREILSSHKTMTLCTSHIELSRNIIYRWYLVPTRLKQSFPNTSDTCWRCQKDRGDMIHVWWHCPQLNKYRQKLHGDQSPPPAQN</sequence>
<proteinExistence type="predicted"/>
<dbReference type="EMBL" id="OW240922">
    <property type="protein sequence ID" value="CAH2321345.1"/>
    <property type="molecule type" value="Genomic_DNA"/>
</dbReference>
<accession>A0AAD1TDK8</accession>
<name>A0AAD1TDK8_PELCU</name>
<evidence type="ECO:0000313" key="1">
    <source>
        <dbReference type="EMBL" id="CAH2321345.1"/>
    </source>
</evidence>
<feature type="non-terminal residue" evidence="1">
    <location>
        <position position="85"/>
    </location>
</feature>
<organism evidence="1 2">
    <name type="scientific">Pelobates cultripes</name>
    <name type="common">Western spadefoot toad</name>
    <dbReference type="NCBI Taxonomy" id="61616"/>
    <lineage>
        <taxon>Eukaryota</taxon>
        <taxon>Metazoa</taxon>
        <taxon>Chordata</taxon>
        <taxon>Craniata</taxon>
        <taxon>Vertebrata</taxon>
        <taxon>Euteleostomi</taxon>
        <taxon>Amphibia</taxon>
        <taxon>Batrachia</taxon>
        <taxon>Anura</taxon>
        <taxon>Pelobatoidea</taxon>
        <taxon>Pelobatidae</taxon>
        <taxon>Pelobates</taxon>
    </lineage>
</organism>
<protein>
    <submittedName>
        <fullName evidence="1">Uncharacterized protein</fullName>
    </submittedName>
</protein>
<evidence type="ECO:0000313" key="2">
    <source>
        <dbReference type="Proteomes" id="UP001295444"/>
    </source>
</evidence>
<feature type="non-terminal residue" evidence="1">
    <location>
        <position position="1"/>
    </location>
</feature>